<dbReference type="Proteomes" id="UP000291084">
    <property type="component" value="Chromosome 8"/>
</dbReference>
<dbReference type="GO" id="GO:0016740">
    <property type="term" value="F:transferase activity"/>
    <property type="evidence" value="ECO:0007669"/>
    <property type="project" value="UniProtKB-KW"/>
</dbReference>
<dbReference type="AlphaFoldDB" id="A0A0S3STA0"/>
<dbReference type="PANTHER" id="PTHR43009">
    <property type="entry name" value="HOMOGENTISATE SOLANESYLTRANSFERASE, CHLOROPLASTIC"/>
    <property type="match status" value="1"/>
</dbReference>
<organism evidence="5 6">
    <name type="scientific">Vigna angularis var. angularis</name>
    <dbReference type="NCBI Taxonomy" id="157739"/>
    <lineage>
        <taxon>Eukaryota</taxon>
        <taxon>Viridiplantae</taxon>
        <taxon>Streptophyta</taxon>
        <taxon>Embryophyta</taxon>
        <taxon>Tracheophyta</taxon>
        <taxon>Spermatophyta</taxon>
        <taxon>Magnoliopsida</taxon>
        <taxon>eudicotyledons</taxon>
        <taxon>Gunneridae</taxon>
        <taxon>Pentapetalae</taxon>
        <taxon>rosids</taxon>
        <taxon>fabids</taxon>
        <taxon>Fabales</taxon>
        <taxon>Fabaceae</taxon>
        <taxon>Papilionoideae</taxon>
        <taxon>50 kb inversion clade</taxon>
        <taxon>NPAAA clade</taxon>
        <taxon>indigoferoid/millettioid clade</taxon>
        <taxon>Phaseoleae</taxon>
        <taxon>Vigna</taxon>
    </lineage>
</organism>
<evidence type="ECO:0000313" key="6">
    <source>
        <dbReference type="Proteomes" id="UP000291084"/>
    </source>
</evidence>
<evidence type="ECO:0000256" key="2">
    <source>
        <dbReference type="ARBA" id="ARBA00022679"/>
    </source>
</evidence>
<feature type="transmembrane region" description="Helical" evidence="4">
    <location>
        <begin position="159"/>
        <end position="179"/>
    </location>
</feature>
<feature type="region of interest" description="Disordered" evidence="3">
    <location>
        <begin position="72"/>
        <end position="92"/>
    </location>
</feature>
<reference evidence="5 6" key="1">
    <citation type="journal article" date="2015" name="Sci. Rep.">
        <title>The power of single molecule real-time sequencing technology in the de novo assembly of a eukaryotic genome.</title>
        <authorList>
            <person name="Sakai H."/>
            <person name="Naito K."/>
            <person name="Ogiso-Tanaka E."/>
            <person name="Takahashi Y."/>
            <person name="Iseki K."/>
            <person name="Muto C."/>
            <person name="Satou K."/>
            <person name="Teruya K."/>
            <person name="Shiroma A."/>
            <person name="Shimoji M."/>
            <person name="Hirano T."/>
            <person name="Itoh T."/>
            <person name="Kaga A."/>
            <person name="Tomooka N."/>
        </authorList>
    </citation>
    <scope>NUCLEOTIDE SEQUENCE [LARGE SCALE GENOMIC DNA]</scope>
    <source>
        <strain evidence="6">cv. Shumari</strain>
    </source>
</reference>
<feature type="compositionally biased region" description="Low complexity" evidence="3">
    <location>
        <begin position="72"/>
        <end position="86"/>
    </location>
</feature>
<keyword evidence="4" id="KW-1133">Transmembrane helix</keyword>
<keyword evidence="2" id="KW-0808">Transferase</keyword>
<feature type="transmembrane region" description="Helical" evidence="4">
    <location>
        <begin position="185"/>
        <end position="207"/>
    </location>
</feature>
<dbReference type="PANTHER" id="PTHR43009:SF6">
    <property type="entry name" value="HOMOGENTISATE PHYTYLTRANSFERASE 1, CHLOROPLASTIC"/>
    <property type="match status" value="1"/>
</dbReference>
<accession>A0A0S3STA0</accession>
<feature type="transmembrane region" description="Helical" evidence="4">
    <location>
        <begin position="14"/>
        <end position="31"/>
    </location>
</feature>
<evidence type="ECO:0000256" key="1">
    <source>
        <dbReference type="ARBA" id="ARBA00005985"/>
    </source>
</evidence>
<keyword evidence="6" id="KW-1185">Reference proteome</keyword>
<gene>
    <name evidence="5" type="primary">Vigan.08G294200</name>
    <name evidence="5" type="ORF">VIGAN_08294200</name>
</gene>
<sequence length="300" mass="33673">MLVSGLGFHDMIDTVSYTPVSLSTAILFAIASPPSGRCRTRLFTIRSHSVRAPLALCSWSSSRLSSRLLVSPPSSYVSSNTTTSRSGLSKTSQHKIKSQIQYDPLRFQLSAFNQHYKRIQSYAVKADTVPSSESESEASNCNNIVDSVKNFMAVLYQFIYPYALYGHASAAISASLVAVEKLSDISPLFFIGLLQAVLPHSLVLLYVNGVNQLFDFEIDKVEIKRNGGRKWICEEKEDYRDGSNGSRRREGTRENEMLCDVRGMRESELRDEVAFLICERKSQRSGMEELTRAEEGNRER</sequence>
<name>A0A0S3STA0_PHAAN</name>
<keyword evidence="4" id="KW-0812">Transmembrane</keyword>
<evidence type="ECO:0000313" key="5">
    <source>
        <dbReference type="EMBL" id="BAT96068.1"/>
    </source>
</evidence>
<protein>
    <submittedName>
        <fullName evidence="5">Uncharacterized protein</fullName>
    </submittedName>
</protein>
<evidence type="ECO:0000256" key="3">
    <source>
        <dbReference type="SAM" id="MobiDB-lite"/>
    </source>
</evidence>
<keyword evidence="4" id="KW-0472">Membrane</keyword>
<evidence type="ECO:0000256" key="4">
    <source>
        <dbReference type="SAM" id="Phobius"/>
    </source>
</evidence>
<proteinExistence type="inferred from homology"/>
<dbReference type="EMBL" id="AP015041">
    <property type="protein sequence ID" value="BAT96068.1"/>
    <property type="molecule type" value="Genomic_DNA"/>
</dbReference>
<comment type="similarity">
    <text evidence="1">Belongs to the UbiA prenyltransferase family.</text>
</comment>